<gene>
    <name evidence="2" type="ORF">RUMGNA_03786</name>
</gene>
<accession>A7B870</accession>
<evidence type="ECO:0000313" key="2">
    <source>
        <dbReference type="EMBL" id="EDN76163.1"/>
    </source>
</evidence>
<dbReference type="PaxDb" id="411470-RUMGNA_03786"/>
<evidence type="ECO:0000259" key="1">
    <source>
        <dbReference type="PROSITE" id="PS50943"/>
    </source>
</evidence>
<protein>
    <submittedName>
        <fullName evidence="2">DNA-binding helix-turn-helix protein</fullName>
    </submittedName>
</protein>
<dbReference type="SUPFAM" id="SSF47413">
    <property type="entry name" value="lambda repressor-like DNA-binding domains"/>
    <property type="match status" value="1"/>
</dbReference>
<name>A7B870_MEDG7</name>
<dbReference type="AlphaFoldDB" id="A7B870"/>
<dbReference type="GO" id="GO:0003677">
    <property type="term" value="F:DNA binding"/>
    <property type="evidence" value="ECO:0007669"/>
    <property type="project" value="UniProtKB-KW"/>
</dbReference>
<proteinExistence type="predicted"/>
<dbReference type="PROSITE" id="PS50943">
    <property type="entry name" value="HTH_CROC1"/>
    <property type="match status" value="1"/>
</dbReference>
<dbReference type="Pfam" id="PF01381">
    <property type="entry name" value="HTH_3"/>
    <property type="match status" value="1"/>
</dbReference>
<dbReference type="SMART" id="SM00530">
    <property type="entry name" value="HTH_XRE"/>
    <property type="match status" value="1"/>
</dbReference>
<dbReference type="Proteomes" id="UP000004410">
    <property type="component" value="Unassembled WGS sequence"/>
</dbReference>
<dbReference type="InterPro" id="IPR001387">
    <property type="entry name" value="Cro/C1-type_HTH"/>
</dbReference>
<reference evidence="2 3" key="1">
    <citation type="submission" date="2007-04" db="EMBL/GenBank/DDBJ databases">
        <authorList>
            <person name="Fulton L."/>
            <person name="Clifton S."/>
            <person name="Fulton B."/>
            <person name="Xu J."/>
            <person name="Minx P."/>
            <person name="Pepin K.H."/>
            <person name="Johnson M."/>
            <person name="Thiruvilangam P."/>
            <person name="Bhonagiri V."/>
            <person name="Nash W.E."/>
            <person name="Mardis E.R."/>
            <person name="Wilson R.K."/>
        </authorList>
    </citation>
    <scope>NUCLEOTIDE SEQUENCE [LARGE SCALE GENOMIC DNA]</scope>
    <source>
        <strain evidence="2 3">ATCC 29149</strain>
    </source>
</reference>
<dbReference type="CDD" id="cd00093">
    <property type="entry name" value="HTH_XRE"/>
    <property type="match status" value="1"/>
</dbReference>
<feature type="domain" description="HTH cro/C1-type" evidence="1">
    <location>
        <begin position="19"/>
        <end position="76"/>
    </location>
</feature>
<sequence length="162" mass="19179">MYMLTYRLRGEMEKIMAELKELRKFMNMTQKELAEKSGINLRQIQKYEYGEYDTSKMMLRNAIALADALECDVRELSELNLNIFTNEAKKAIKDGEMDLHDLLRMDKYQKIKKLSKIGEFESTFYESYKWIPETLFDKLTPDELAKLVDSFYDCYSSGKNAR</sequence>
<dbReference type="Gene3D" id="1.10.260.40">
    <property type="entry name" value="lambda repressor-like DNA-binding domains"/>
    <property type="match status" value="1"/>
</dbReference>
<reference evidence="2 3" key="2">
    <citation type="submission" date="2007-06" db="EMBL/GenBank/DDBJ databases">
        <title>Draft genome sequence of Ruminococcus gnavus (ATCC 29149).</title>
        <authorList>
            <person name="Sudarsanam P."/>
            <person name="Ley R."/>
            <person name="Guruge J."/>
            <person name="Turnbaugh P.J."/>
            <person name="Mahowald M."/>
            <person name="Liep D."/>
            <person name="Gordon J."/>
        </authorList>
    </citation>
    <scope>NUCLEOTIDE SEQUENCE [LARGE SCALE GENOMIC DNA]</scope>
    <source>
        <strain evidence="2 3">ATCC 29149</strain>
    </source>
</reference>
<dbReference type="eggNOG" id="COG1396">
    <property type="taxonomic scope" value="Bacteria"/>
</dbReference>
<evidence type="ECO:0000313" key="3">
    <source>
        <dbReference type="Proteomes" id="UP000004410"/>
    </source>
</evidence>
<dbReference type="EMBL" id="AAYG02000032">
    <property type="protein sequence ID" value="EDN76163.1"/>
    <property type="molecule type" value="Genomic_DNA"/>
</dbReference>
<organism evidence="2 3">
    <name type="scientific">Mediterraneibacter gnavus (strain ATCC 29149 / DSM 114966 / JCM 6515 / VPI C7-9)</name>
    <name type="common">Ruminococcus gnavus</name>
    <dbReference type="NCBI Taxonomy" id="411470"/>
    <lineage>
        <taxon>Bacteria</taxon>
        <taxon>Bacillati</taxon>
        <taxon>Bacillota</taxon>
        <taxon>Clostridia</taxon>
        <taxon>Lachnospirales</taxon>
        <taxon>Lachnospiraceae</taxon>
        <taxon>Mediterraneibacter</taxon>
    </lineage>
</organism>
<comment type="caution">
    <text evidence="2">The sequence shown here is derived from an EMBL/GenBank/DDBJ whole genome shotgun (WGS) entry which is preliminary data.</text>
</comment>
<dbReference type="InterPro" id="IPR010982">
    <property type="entry name" value="Lambda_DNA-bd_dom_sf"/>
</dbReference>
<keyword evidence="2" id="KW-0238">DNA-binding</keyword>